<protein>
    <recommendedName>
        <fullName evidence="8">Rhodopsin domain-containing protein</fullName>
    </recommendedName>
</protein>
<sequence>MSSNSTTTAEAAAAAAAGAAAMKEALRVFNTELWTLYAFGVAFTIFRTYARVKAVGWRDLRPDDYLVWLAIALYTTQSSLIFVAVNYAGGLANNSMTIAERAALDVSSTEYANRVFGSKIQVVGWTFYVCLIATLKSAVLFFYIRLMEGLSSHFRIRVWIGFGLVGATFVASIIGIYAPCQPFSHYWQINPDPGNFCQGAVSKPIVWITFASSVVTDLYLLIIPIPMLWGTTLRLAKKISISIVLGAGIFVLVCSLLKTVFVETDQVHGAQLAGQWGVRETFTSVITTNLPMIFPLLKTWLKPIMGSHLFSTKTNSKHPTGFRTIGDGGGGDASGVGRSRKTTRHTTDSLTYSESEEQIINNVKLQNLDTYAGPGHNGDRPSKGIMVSKEMMVVEDQISQHGSHNGDYDSKKVIQDSW</sequence>
<dbReference type="InterPro" id="IPR049326">
    <property type="entry name" value="Rhodopsin_dom_fungi"/>
</dbReference>
<gene>
    <name evidence="9" type="ORF">IFR04_009105</name>
</gene>
<feature type="transmembrane region" description="Helical" evidence="7">
    <location>
        <begin position="125"/>
        <end position="144"/>
    </location>
</feature>
<evidence type="ECO:0000259" key="8">
    <source>
        <dbReference type="Pfam" id="PF20684"/>
    </source>
</evidence>
<dbReference type="Proteomes" id="UP000664132">
    <property type="component" value="Unassembled WGS sequence"/>
</dbReference>
<feature type="transmembrane region" description="Helical" evidence="7">
    <location>
        <begin position="241"/>
        <end position="261"/>
    </location>
</feature>
<comment type="similarity">
    <text evidence="5">Belongs to the SAT4 family.</text>
</comment>
<keyword evidence="4 7" id="KW-0472">Membrane</keyword>
<keyword evidence="3 7" id="KW-1133">Transmembrane helix</keyword>
<feature type="transmembrane region" description="Helical" evidence="7">
    <location>
        <begin position="156"/>
        <end position="178"/>
    </location>
</feature>
<feature type="domain" description="Rhodopsin" evidence="8">
    <location>
        <begin position="47"/>
        <end position="298"/>
    </location>
</feature>
<comment type="subcellular location">
    <subcellularLocation>
        <location evidence="1">Membrane</location>
        <topology evidence="1">Multi-pass membrane protein</topology>
    </subcellularLocation>
</comment>
<reference evidence="9" key="1">
    <citation type="submission" date="2021-02" db="EMBL/GenBank/DDBJ databases">
        <title>Genome sequence Cadophora malorum strain M34.</title>
        <authorList>
            <person name="Stefanovic E."/>
            <person name="Vu D."/>
            <person name="Scully C."/>
            <person name="Dijksterhuis J."/>
            <person name="Roader J."/>
            <person name="Houbraken J."/>
        </authorList>
    </citation>
    <scope>NUCLEOTIDE SEQUENCE</scope>
    <source>
        <strain evidence="9">M34</strain>
    </source>
</reference>
<feature type="transmembrane region" description="Helical" evidence="7">
    <location>
        <begin position="65"/>
        <end position="88"/>
    </location>
</feature>
<evidence type="ECO:0000256" key="7">
    <source>
        <dbReference type="SAM" id="Phobius"/>
    </source>
</evidence>
<evidence type="ECO:0000256" key="1">
    <source>
        <dbReference type="ARBA" id="ARBA00004141"/>
    </source>
</evidence>
<evidence type="ECO:0000256" key="2">
    <source>
        <dbReference type="ARBA" id="ARBA00022692"/>
    </source>
</evidence>
<evidence type="ECO:0000256" key="5">
    <source>
        <dbReference type="ARBA" id="ARBA00038359"/>
    </source>
</evidence>
<dbReference type="EMBL" id="JAFJYH010000146">
    <property type="protein sequence ID" value="KAG4417736.1"/>
    <property type="molecule type" value="Genomic_DNA"/>
</dbReference>
<feature type="region of interest" description="Disordered" evidence="6">
    <location>
        <begin position="399"/>
        <end position="418"/>
    </location>
</feature>
<dbReference type="InterPro" id="IPR052337">
    <property type="entry name" value="SAT4-like"/>
</dbReference>
<feature type="region of interest" description="Disordered" evidence="6">
    <location>
        <begin position="320"/>
        <end position="353"/>
    </location>
</feature>
<evidence type="ECO:0000256" key="3">
    <source>
        <dbReference type="ARBA" id="ARBA00022989"/>
    </source>
</evidence>
<name>A0A8H7TE11_9HELO</name>
<evidence type="ECO:0000256" key="6">
    <source>
        <dbReference type="SAM" id="MobiDB-lite"/>
    </source>
</evidence>
<dbReference type="AlphaFoldDB" id="A0A8H7TE11"/>
<dbReference type="Pfam" id="PF20684">
    <property type="entry name" value="Fung_rhodopsin"/>
    <property type="match status" value="1"/>
</dbReference>
<dbReference type="OrthoDB" id="2988756at2759"/>
<feature type="transmembrane region" description="Helical" evidence="7">
    <location>
        <begin position="33"/>
        <end position="50"/>
    </location>
</feature>
<dbReference type="PANTHER" id="PTHR33048:SF105">
    <property type="match status" value="1"/>
</dbReference>
<keyword evidence="2 7" id="KW-0812">Transmembrane</keyword>
<keyword evidence="10" id="KW-1185">Reference proteome</keyword>
<dbReference type="PANTHER" id="PTHR33048">
    <property type="entry name" value="PTH11-LIKE INTEGRAL MEMBRANE PROTEIN (AFU_ORTHOLOGUE AFUA_5G11245)"/>
    <property type="match status" value="1"/>
</dbReference>
<dbReference type="GO" id="GO:0016020">
    <property type="term" value="C:membrane"/>
    <property type="evidence" value="ECO:0007669"/>
    <property type="project" value="UniProtKB-SubCell"/>
</dbReference>
<evidence type="ECO:0000256" key="4">
    <source>
        <dbReference type="ARBA" id="ARBA00023136"/>
    </source>
</evidence>
<comment type="caution">
    <text evidence="9">The sequence shown here is derived from an EMBL/GenBank/DDBJ whole genome shotgun (WGS) entry which is preliminary data.</text>
</comment>
<organism evidence="9 10">
    <name type="scientific">Cadophora malorum</name>
    <dbReference type="NCBI Taxonomy" id="108018"/>
    <lineage>
        <taxon>Eukaryota</taxon>
        <taxon>Fungi</taxon>
        <taxon>Dikarya</taxon>
        <taxon>Ascomycota</taxon>
        <taxon>Pezizomycotina</taxon>
        <taxon>Leotiomycetes</taxon>
        <taxon>Helotiales</taxon>
        <taxon>Ploettnerulaceae</taxon>
        <taxon>Cadophora</taxon>
    </lineage>
</organism>
<accession>A0A8H7TE11</accession>
<feature type="compositionally biased region" description="Basic and acidic residues" evidence="6">
    <location>
        <begin position="404"/>
        <end position="418"/>
    </location>
</feature>
<feature type="transmembrane region" description="Helical" evidence="7">
    <location>
        <begin position="205"/>
        <end position="229"/>
    </location>
</feature>
<proteinExistence type="inferred from homology"/>
<evidence type="ECO:0000313" key="9">
    <source>
        <dbReference type="EMBL" id="KAG4417736.1"/>
    </source>
</evidence>
<evidence type="ECO:0000313" key="10">
    <source>
        <dbReference type="Proteomes" id="UP000664132"/>
    </source>
</evidence>